<evidence type="ECO:0000313" key="2">
    <source>
        <dbReference type="EMBL" id="MCD2424155.1"/>
    </source>
</evidence>
<gene>
    <name evidence="2" type="ORF">LQ567_15350</name>
</gene>
<sequence>MKIVPHTRNDRTVAEITSEEIYLQQIEDGIDLIGNVYYQGYDHVILHAGNITPAFFDLRTKLAGEILQKFTNYRICVAIVGNWENITSDSLHDFIRESNAGRQVYFTDTIDNALEKLTR</sequence>
<feature type="domain" description="DUF4180" evidence="1">
    <location>
        <begin position="9"/>
        <end position="117"/>
    </location>
</feature>
<protein>
    <submittedName>
        <fullName evidence="2">DUF4180 domain-containing protein</fullName>
    </submittedName>
</protein>
<accession>A0ABS8PSU4</accession>
<evidence type="ECO:0000313" key="3">
    <source>
        <dbReference type="Proteomes" id="UP001199816"/>
    </source>
</evidence>
<keyword evidence="3" id="KW-1185">Reference proteome</keyword>
<dbReference type="EMBL" id="JAJNEC010000005">
    <property type="protein sequence ID" value="MCD2424155.1"/>
    <property type="molecule type" value="Genomic_DNA"/>
</dbReference>
<evidence type="ECO:0000259" key="1">
    <source>
        <dbReference type="Pfam" id="PF13788"/>
    </source>
</evidence>
<dbReference type="Pfam" id="PF13788">
    <property type="entry name" value="DUF4180"/>
    <property type="match status" value="1"/>
</dbReference>
<dbReference type="RefSeq" id="WP_231005437.1">
    <property type="nucleotide sequence ID" value="NZ_JAJNEC010000005.1"/>
</dbReference>
<proteinExistence type="predicted"/>
<comment type="caution">
    <text evidence="2">The sequence shown here is derived from an EMBL/GenBank/DDBJ whole genome shotgun (WGS) entry which is preliminary data.</text>
</comment>
<reference evidence="2 3" key="1">
    <citation type="submission" date="2021-11" db="EMBL/GenBank/DDBJ databases">
        <title>Genomic of Niabella pedocola.</title>
        <authorList>
            <person name="Wu T."/>
        </authorList>
    </citation>
    <scope>NUCLEOTIDE SEQUENCE [LARGE SCALE GENOMIC DNA]</scope>
    <source>
        <strain evidence="2 3">JCM 31011</strain>
    </source>
</reference>
<name>A0ABS8PSU4_9BACT</name>
<organism evidence="2 3">
    <name type="scientific">Niabella pedocola</name>
    <dbReference type="NCBI Taxonomy" id="1752077"/>
    <lineage>
        <taxon>Bacteria</taxon>
        <taxon>Pseudomonadati</taxon>
        <taxon>Bacteroidota</taxon>
        <taxon>Chitinophagia</taxon>
        <taxon>Chitinophagales</taxon>
        <taxon>Chitinophagaceae</taxon>
        <taxon>Niabella</taxon>
    </lineage>
</organism>
<dbReference type="Proteomes" id="UP001199816">
    <property type="component" value="Unassembled WGS sequence"/>
</dbReference>
<dbReference type="InterPro" id="IPR025438">
    <property type="entry name" value="DUF4180"/>
</dbReference>